<dbReference type="EMBL" id="ADBJ01000008">
    <property type="protein sequence ID" value="EFA85199.1"/>
    <property type="molecule type" value="Genomic_DNA"/>
</dbReference>
<dbReference type="RefSeq" id="XP_020437308.1">
    <property type="nucleotide sequence ID" value="XM_020573191.1"/>
</dbReference>
<feature type="region of interest" description="Disordered" evidence="1">
    <location>
        <begin position="434"/>
        <end position="465"/>
    </location>
</feature>
<feature type="transmembrane region" description="Helical" evidence="2">
    <location>
        <begin position="356"/>
        <end position="375"/>
    </location>
</feature>
<comment type="caution">
    <text evidence="4">The sequence shown here is derived from an EMBL/GenBank/DDBJ whole genome shotgun (WGS) entry which is preliminary data.</text>
</comment>
<dbReference type="PANTHER" id="PTHR46593">
    <property type="entry name" value="TRANSMEMBRANE PROTEIN 64"/>
    <property type="match status" value="1"/>
</dbReference>
<feature type="region of interest" description="Disordered" evidence="1">
    <location>
        <begin position="1"/>
        <end position="34"/>
    </location>
</feature>
<evidence type="ECO:0000313" key="5">
    <source>
        <dbReference type="Proteomes" id="UP000001396"/>
    </source>
</evidence>
<dbReference type="GO" id="GO:0005783">
    <property type="term" value="C:endoplasmic reticulum"/>
    <property type="evidence" value="ECO:0007669"/>
    <property type="project" value="TreeGrafter"/>
</dbReference>
<keyword evidence="2" id="KW-1133">Transmembrane helix</keyword>
<gene>
    <name evidence="4" type="ORF">PPL_02199</name>
</gene>
<keyword evidence="2" id="KW-0472">Membrane</keyword>
<accession>D3B1M5</accession>
<dbReference type="Pfam" id="PF09335">
    <property type="entry name" value="VTT_dom"/>
    <property type="match status" value="1"/>
</dbReference>
<dbReference type="InterPro" id="IPR032816">
    <property type="entry name" value="VTT_dom"/>
</dbReference>
<feature type="transmembrane region" description="Helical" evidence="2">
    <location>
        <begin position="236"/>
        <end position="262"/>
    </location>
</feature>
<feature type="region of interest" description="Disordered" evidence="1">
    <location>
        <begin position="56"/>
        <end position="99"/>
    </location>
</feature>
<evidence type="ECO:0000313" key="4">
    <source>
        <dbReference type="EMBL" id="EFA85199.1"/>
    </source>
</evidence>
<reference evidence="4 5" key="1">
    <citation type="journal article" date="2011" name="Genome Res.">
        <title>Phylogeny-wide analysis of social amoeba genomes highlights ancient origins for complex intercellular communication.</title>
        <authorList>
            <person name="Heidel A.J."/>
            <person name="Lawal H.M."/>
            <person name="Felder M."/>
            <person name="Schilde C."/>
            <person name="Helps N.R."/>
            <person name="Tunggal B."/>
            <person name="Rivero F."/>
            <person name="John U."/>
            <person name="Schleicher M."/>
            <person name="Eichinger L."/>
            <person name="Platzer M."/>
            <person name="Noegel A.A."/>
            <person name="Schaap P."/>
            <person name="Gloeckner G."/>
        </authorList>
    </citation>
    <scope>NUCLEOTIDE SEQUENCE [LARGE SCALE GENOMIC DNA]</scope>
    <source>
        <strain evidence="5">ATCC 26659 / Pp 5 / PN500</strain>
    </source>
</reference>
<dbReference type="Proteomes" id="UP000001396">
    <property type="component" value="Unassembled WGS sequence"/>
</dbReference>
<feature type="compositionally biased region" description="Low complexity" evidence="1">
    <location>
        <begin position="61"/>
        <end position="72"/>
    </location>
</feature>
<dbReference type="InterPro" id="IPR053069">
    <property type="entry name" value="TVP38/TMEM64"/>
</dbReference>
<dbReference type="GeneID" id="31357724"/>
<feature type="compositionally biased region" description="Low complexity" evidence="1">
    <location>
        <begin position="434"/>
        <end position="450"/>
    </location>
</feature>
<evidence type="ECO:0000256" key="2">
    <source>
        <dbReference type="SAM" id="Phobius"/>
    </source>
</evidence>
<keyword evidence="2" id="KW-0812">Transmembrane</keyword>
<protein>
    <recommendedName>
        <fullName evidence="3">VTT domain-containing protein</fullName>
    </recommendedName>
</protein>
<proteinExistence type="predicted"/>
<feature type="transmembrane region" description="Helical" evidence="2">
    <location>
        <begin position="209"/>
        <end position="229"/>
    </location>
</feature>
<feature type="domain" description="VTT" evidence="3">
    <location>
        <begin position="230"/>
        <end position="343"/>
    </location>
</feature>
<dbReference type="OMA" id="LMEDIWE"/>
<organism evidence="4 5">
    <name type="scientific">Heterostelium pallidum (strain ATCC 26659 / Pp 5 / PN500)</name>
    <name type="common">Cellular slime mold</name>
    <name type="synonym">Polysphondylium pallidum</name>
    <dbReference type="NCBI Taxonomy" id="670386"/>
    <lineage>
        <taxon>Eukaryota</taxon>
        <taxon>Amoebozoa</taxon>
        <taxon>Evosea</taxon>
        <taxon>Eumycetozoa</taxon>
        <taxon>Dictyostelia</taxon>
        <taxon>Acytosteliales</taxon>
        <taxon>Acytosteliaceae</taxon>
        <taxon>Heterostelium</taxon>
    </lineage>
</organism>
<keyword evidence="5" id="KW-1185">Reference proteome</keyword>
<feature type="compositionally biased region" description="Polar residues" evidence="1">
    <location>
        <begin position="451"/>
        <end position="465"/>
    </location>
</feature>
<dbReference type="InParanoid" id="D3B1M5"/>
<dbReference type="STRING" id="670386.D3B1M5"/>
<evidence type="ECO:0000259" key="3">
    <source>
        <dbReference type="Pfam" id="PF09335"/>
    </source>
</evidence>
<name>D3B1M5_HETP5</name>
<dbReference type="GO" id="GO:0051480">
    <property type="term" value="P:regulation of cytosolic calcium ion concentration"/>
    <property type="evidence" value="ECO:0007669"/>
    <property type="project" value="TreeGrafter"/>
</dbReference>
<feature type="transmembrane region" description="Helical" evidence="2">
    <location>
        <begin position="169"/>
        <end position="189"/>
    </location>
</feature>
<evidence type="ECO:0000256" key="1">
    <source>
        <dbReference type="SAM" id="MobiDB-lite"/>
    </source>
</evidence>
<dbReference type="AlphaFoldDB" id="D3B1M5"/>
<dbReference type="PANTHER" id="PTHR46593:SF1">
    <property type="entry name" value="TRANSMEMBRANE PROTEIN 64"/>
    <property type="match status" value="1"/>
</dbReference>
<sequence length="465" mass="50460">MVHGIGAGVARRIDNNSTTERTSVAPAANNINEERDLLHSERSNLDDRHHHTHTIKLYNRNSNSSNSSNNSNDIDSIKMNESHHKHSHAHTLNGASSKFDETDELVEDTTNDVISDDISIQVDSNGSNDDGDVDADIDIDEAAASSSNLLPSESALASPLSSSSSSSNLTATLTFLTMTIIVFVCIFYFSNNLVAFLELVEKSGLWGNLIFVLSYLPTGIPLAIFSLYIPLTVASGYVYGFVHGFATTMVGSVLSAAFGFWITRKFFVKWLESKIESSPKLSSIRSMVEHHPFKIIIILRILPIPFGLQNSLCAVTRLSFTTFIYSTAIGLIPENSLIVYIGTTTKNLADISSGGHYQQTLLVVAIVVGILLLIIGKKVLSSPSPLFNTPTITISSSSNIHESTNSNNQKQIESTRDIILTIKSSSTSLTGLSSNNIISNNSSNNTTNSTKPQSLPSTPFKSRIE</sequence>